<dbReference type="NCBIfam" id="NF005559">
    <property type="entry name" value="PRK07231.1"/>
    <property type="match status" value="1"/>
</dbReference>
<name>A0A5B8YN67_9FLAO</name>
<dbReference type="Proteomes" id="UP000321954">
    <property type="component" value="Chromosome"/>
</dbReference>
<evidence type="ECO:0000256" key="1">
    <source>
        <dbReference type="ARBA" id="ARBA00006484"/>
    </source>
</evidence>
<dbReference type="InterPro" id="IPR002347">
    <property type="entry name" value="SDR_fam"/>
</dbReference>
<dbReference type="FunFam" id="3.40.50.720:FF:000084">
    <property type="entry name" value="Short-chain dehydrogenase reductase"/>
    <property type="match status" value="1"/>
</dbReference>
<accession>A0A5B8YN67</accession>
<dbReference type="InterPro" id="IPR036291">
    <property type="entry name" value="NAD(P)-bd_dom_sf"/>
</dbReference>
<comment type="similarity">
    <text evidence="1">Belongs to the short-chain dehydrogenases/reductases (SDR) family.</text>
</comment>
<dbReference type="PANTHER" id="PTHR24321">
    <property type="entry name" value="DEHYDROGENASES, SHORT CHAIN"/>
    <property type="match status" value="1"/>
</dbReference>
<dbReference type="GO" id="GO:0016491">
    <property type="term" value="F:oxidoreductase activity"/>
    <property type="evidence" value="ECO:0007669"/>
    <property type="project" value="UniProtKB-KW"/>
</dbReference>
<dbReference type="PANTHER" id="PTHR24321:SF8">
    <property type="entry name" value="ESTRADIOL 17-BETA-DEHYDROGENASE 8-RELATED"/>
    <property type="match status" value="1"/>
</dbReference>
<dbReference type="SUPFAM" id="SSF51735">
    <property type="entry name" value="NAD(P)-binding Rossmann-fold domains"/>
    <property type="match status" value="1"/>
</dbReference>
<dbReference type="PRINTS" id="PR00081">
    <property type="entry name" value="GDHRDH"/>
</dbReference>
<dbReference type="RefSeq" id="WP_146831911.1">
    <property type="nucleotide sequence ID" value="NZ_CP042476.1"/>
</dbReference>
<dbReference type="Pfam" id="PF13561">
    <property type="entry name" value="adh_short_C2"/>
    <property type="match status" value="1"/>
</dbReference>
<protein>
    <submittedName>
        <fullName evidence="3">SDR family oxidoreductase</fullName>
    </submittedName>
</protein>
<organism evidence="3 4">
    <name type="scientific">Antarcticibacterium arcticum</name>
    <dbReference type="NCBI Taxonomy" id="2585771"/>
    <lineage>
        <taxon>Bacteria</taxon>
        <taxon>Pseudomonadati</taxon>
        <taxon>Bacteroidota</taxon>
        <taxon>Flavobacteriia</taxon>
        <taxon>Flavobacteriales</taxon>
        <taxon>Flavobacteriaceae</taxon>
        <taxon>Antarcticibacterium</taxon>
    </lineage>
</organism>
<dbReference type="Gene3D" id="3.40.50.720">
    <property type="entry name" value="NAD(P)-binding Rossmann-like Domain"/>
    <property type="match status" value="1"/>
</dbReference>
<gene>
    <name evidence="3" type="ORF">FK178_05615</name>
</gene>
<proteinExistence type="inferred from homology"/>
<dbReference type="EMBL" id="CP042476">
    <property type="protein sequence ID" value="QED37219.1"/>
    <property type="molecule type" value="Genomic_DNA"/>
</dbReference>
<evidence type="ECO:0000313" key="3">
    <source>
        <dbReference type="EMBL" id="QED37219.1"/>
    </source>
</evidence>
<sequence>MKKLKDKVAIITGGAQGIGLATAKLFLQEGACVMLVDIVEPELIKAVKELNSGNVSYCIADVSQANEVREYVNKTLETYGKVDIFFNNAGIEGKVKPIIDYPEETFDRIIGVNLKGVWLGCQYGIPNMNNGGSVIITSSVAGLKGFKGLGAYVASKHACVGIMRTAALECAERKIRVNSVHPGPVNNRMMRSIEKEMSVNNPEEVQKGFEATIPFGRYAESEEVAQLVLFLAGDDSSYLTGTIQIIDGGMHLS</sequence>
<reference evidence="3 4" key="1">
    <citation type="submission" date="2019-08" db="EMBL/GenBank/DDBJ databases">
        <title>Antarcticibacterium arcticum sp. nov., a bacterium isolated from marine sediment of the Canadian Beaufort Sea.</title>
        <authorList>
            <person name="Lee Y.M."/>
            <person name="Baek K."/>
            <person name="Lee D.-H."/>
            <person name="Shin S.C."/>
            <person name="Jin Y.K."/>
            <person name="Park Y."/>
        </authorList>
    </citation>
    <scope>NUCLEOTIDE SEQUENCE [LARGE SCALE GENOMIC DNA]</scope>
    <source>
        <strain evidence="3 4">PAMC 28998</strain>
    </source>
</reference>
<keyword evidence="2" id="KW-0560">Oxidoreductase</keyword>
<dbReference type="AlphaFoldDB" id="A0A5B8YN67"/>
<dbReference type="PRINTS" id="PR00080">
    <property type="entry name" value="SDRFAMILY"/>
</dbReference>
<dbReference type="CDD" id="cd05233">
    <property type="entry name" value="SDR_c"/>
    <property type="match status" value="1"/>
</dbReference>
<dbReference type="OrthoDB" id="597477at2"/>
<evidence type="ECO:0000313" key="4">
    <source>
        <dbReference type="Proteomes" id="UP000321954"/>
    </source>
</evidence>
<keyword evidence="4" id="KW-1185">Reference proteome</keyword>
<dbReference type="KEGG" id="anp:FK178_05615"/>
<evidence type="ECO:0000256" key="2">
    <source>
        <dbReference type="ARBA" id="ARBA00023002"/>
    </source>
</evidence>